<feature type="region of interest" description="Disordered" evidence="4">
    <location>
        <begin position="33"/>
        <end position="52"/>
    </location>
</feature>
<dbReference type="Gene3D" id="3.40.50.1100">
    <property type="match status" value="2"/>
</dbReference>
<feature type="compositionally biased region" description="Pro residues" evidence="4">
    <location>
        <begin position="102"/>
        <end position="117"/>
    </location>
</feature>
<keyword evidence="3" id="KW-0663">Pyridoxal phosphate</keyword>
<accession>A0A9W6BTP8</accession>
<feature type="region of interest" description="Disordered" evidence="4">
    <location>
        <begin position="660"/>
        <end position="696"/>
    </location>
</feature>
<feature type="compositionally biased region" description="Basic and acidic residues" evidence="4">
    <location>
        <begin position="672"/>
        <end position="689"/>
    </location>
</feature>
<feature type="region of interest" description="Disordered" evidence="4">
    <location>
        <begin position="102"/>
        <end position="142"/>
    </location>
</feature>
<dbReference type="PANTHER" id="PTHR43780:SF7">
    <property type="entry name" value="D-CYSTEINE DESULFHYDRASE 2, MITOCHONDRIAL"/>
    <property type="match status" value="1"/>
</dbReference>
<comment type="cofactor">
    <cofactor evidence="1">
        <name>pyridoxal 5'-phosphate</name>
        <dbReference type="ChEBI" id="CHEBI:597326"/>
    </cofactor>
</comment>
<dbReference type="AlphaFoldDB" id="A0A9W6BTP8"/>
<feature type="compositionally biased region" description="Acidic residues" evidence="4">
    <location>
        <begin position="329"/>
        <end position="338"/>
    </location>
</feature>
<gene>
    <name evidence="5" type="primary">PLEST005452</name>
    <name evidence="5" type="ORF">PLESTB_001340200</name>
</gene>
<evidence type="ECO:0000313" key="6">
    <source>
        <dbReference type="Proteomes" id="UP001165080"/>
    </source>
</evidence>
<protein>
    <recommendedName>
        <fullName evidence="7">Tryptophan synthase beta chain-like PALP domain-containing protein</fullName>
    </recommendedName>
</protein>
<evidence type="ECO:0000256" key="4">
    <source>
        <dbReference type="SAM" id="MobiDB-lite"/>
    </source>
</evidence>
<dbReference type="InterPro" id="IPR036052">
    <property type="entry name" value="TrpB-like_PALP_sf"/>
</dbReference>
<evidence type="ECO:0000256" key="3">
    <source>
        <dbReference type="ARBA" id="ARBA00022898"/>
    </source>
</evidence>
<evidence type="ECO:0008006" key="7">
    <source>
        <dbReference type="Google" id="ProtNLM"/>
    </source>
</evidence>
<feature type="compositionally biased region" description="Low complexity" evidence="4">
    <location>
        <begin position="131"/>
        <end position="142"/>
    </location>
</feature>
<comment type="caution">
    <text evidence="5">The sequence shown here is derived from an EMBL/GenBank/DDBJ whole genome shotgun (WGS) entry which is preliminary data.</text>
</comment>
<reference evidence="5 6" key="1">
    <citation type="journal article" date="2023" name="Commun. Biol.">
        <title>Reorganization of the ancestral sex-determining regions during the evolution of trioecy in Pleodorina starrii.</title>
        <authorList>
            <person name="Takahashi K."/>
            <person name="Suzuki S."/>
            <person name="Kawai-Toyooka H."/>
            <person name="Yamamoto K."/>
            <person name="Hamaji T."/>
            <person name="Ootsuki R."/>
            <person name="Yamaguchi H."/>
            <person name="Kawachi M."/>
            <person name="Higashiyama T."/>
            <person name="Nozaki H."/>
        </authorList>
    </citation>
    <scope>NUCLEOTIDE SEQUENCE [LARGE SCALE GENOMIC DNA]</scope>
    <source>
        <strain evidence="5 6">NIES-4479</strain>
    </source>
</reference>
<dbReference type="Proteomes" id="UP001165080">
    <property type="component" value="Unassembled WGS sequence"/>
</dbReference>
<proteinExistence type="inferred from homology"/>
<evidence type="ECO:0000256" key="1">
    <source>
        <dbReference type="ARBA" id="ARBA00001933"/>
    </source>
</evidence>
<dbReference type="EMBL" id="BRXU01000022">
    <property type="protein sequence ID" value="GLC58271.1"/>
    <property type="molecule type" value="Genomic_DNA"/>
</dbReference>
<dbReference type="InterPro" id="IPR027278">
    <property type="entry name" value="ACCD_DCysDesulf"/>
</dbReference>
<organism evidence="5 6">
    <name type="scientific">Pleodorina starrii</name>
    <dbReference type="NCBI Taxonomy" id="330485"/>
    <lineage>
        <taxon>Eukaryota</taxon>
        <taxon>Viridiplantae</taxon>
        <taxon>Chlorophyta</taxon>
        <taxon>core chlorophytes</taxon>
        <taxon>Chlorophyceae</taxon>
        <taxon>CS clade</taxon>
        <taxon>Chlamydomonadales</taxon>
        <taxon>Volvocaceae</taxon>
        <taxon>Pleodorina</taxon>
    </lineage>
</organism>
<dbReference type="PANTHER" id="PTHR43780">
    <property type="entry name" value="1-AMINOCYCLOPROPANE-1-CARBOXYLATE DEAMINASE-RELATED"/>
    <property type="match status" value="1"/>
</dbReference>
<sequence length="723" mass="73382">MYRHVGHTHRHYVLQNSSAPCWDVFGRSRISRSRPSATADCASRDGASGSGRASASAAIRSLRLAPKLADAEAGLRAFLHRRRWLRTAPDAPLQLVRVPAVPPSAPSAFPPRPPSRPVPADSSALGHDADSTGLSSSSTTTTSPDTASFYILRDDLLHPVLGGNKVRKLDGLVPELLDEGATDLVTCGGVQSAHLAAVAVVAAEAGLRSHLLVRGEPPQVPTGYHLVTRMYGTEVSYISRAEYADRQAMLRSRAAAVRCREPSAQVSVVSEGGGDPPALLGLLRLVHWMAYVTHSSGCGYCDYYLDPAADPGGCRSAADGTFRAGHREEEEEGEEGEGEGEHEARRVGGGGGAAATAAAASAGSIAGGPASRVSAVQRLPYATTTPYKVVVDAGTGTTAVGLALGIALLGLPWSVHAVTLAGDMSYYESQQEQLLRSFLERYGDELFGGSDGGQHAAAADLVLPRRQEVEPTPVPEPAATMAVAAAAAASEVAASEGPAAAATAGDGMTAEVGRRALAGAPDTAAAAAAAAAVLPLHWLPRAVPRRFGKVLDGEIATCKRIAQMCGIALDPIYSLAAWELASSEAAADVAASAAADVAASAAAGHVGGEQELQGAVPAVPAAGGRVLSSDVGEGVRPAAGGVRPAGPVWTGGGAQCGGGCGSGSRAASGGGGRHEGNGDDSRVGRTDGGRRRKAAPVASRVVMLHGGGALGLHGLAQRYPGAF</sequence>
<keyword evidence="6" id="KW-1185">Reference proteome</keyword>
<evidence type="ECO:0000256" key="2">
    <source>
        <dbReference type="ARBA" id="ARBA00008639"/>
    </source>
</evidence>
<dbReference type="GO" id="GO:0019148">
    <property type="term" value="F:D-cysteine desulfhydrase activity"/>
    <property type="evidence" value="ECO:0007669"/>
    <property type="project" value="TreeGrafter"/>
</dbReference>
<dbReference type="SUPFAM" id="SSF53686">
    <property type="entry name" value="Tryptophan synthase beta subunit-like PLP-dependent enzymes"/>
    <property type="match status" value="2"/>
</dbReference>
<name>A0A9W6BTP8_9CHLO</name>
<evidence type="ECO:0000313" key="5">
    <source>
        <dbReference type="EMBL" id="GLC58271.1"/>
    </source>
</evidence>
<comment type="similarity">
    <text evidence="2">Belongs to the ACC deaminase/D-cysteine desulfhydrase family.</text>
</comment>
<feature type="region of interest" description="Disordered" evidence="4">
    <location>
        <begin position="323"/>
        <end position="351"/>
    </location>
</feature>